<keyword evidence="3" id="KW-1185">Reference proteome</keyword>
<keyword evidence="1" id="KW-0732">Signal</keyword>
<feature type="chain" id="PRO_5018132677" description="Hemagglutinin" evidence="1">
    <location>
        <begin position="33"/>
        <end position="762"/>
    </location>
</feature>
<feature type="signal peptide" evidence="1">
    <location>
        <begin position="1"/>
        <end position="32"/>
    </location>
</feature>
<dbReference type="AlphaFoldDB" id="A0A3L7AHX5"/>
<proteinExistence type="predicted"/>
<comment type="caution">
    <text evidence="2">The sequence shown here is derived from an EMBL/GenBank/DDBJ whole genome shotgun (WGS) entry which is preliminary data.</text>
</comment>
<accession>A0A3L7AHX5</accession>
<evidence type="ECO:0000256" key="1">
    <source>
        <dbReference type="SAM" id="SignalP"/>
    </source>
</evidence>
<dbReference type="OrthoDB" id="9764271at2"/>
<dbReference type="EMBL" id="RCUY01000014">
    <property type="protein sequence ID" value="RLP79817.1"/>
    <property type="molecule type" value="Genomic_DNA"/>
</dbReference>
<name>A0A3L7AHX5_9MICO</name>
<reference evidence="2 3" key="1">
    <citation type="submission" date="2018-10" db="EMBL/GenBank/DDBJ databases">
        <authorList>
            <person name="Li J."/>
        </authorList>
    </citation>
    <scope>NUCLEOTIDE SEQUENCE [LARGE SCALE GENOMIC DNA]</scope>
    <source>
        <strain evidence="2 3">JCM 11654</strain>
    </source>
</reference>
<sequence>MSIRSRSLSGGLLFTLLLGLLVGIVPATSAQAADARDFNPGNLITDAQFFDGQAMSAAEVQSFLNGKVAKCQSGYTCLKDFTMNTVTRPADAGKCAAYDGRANETAAQIIARVGQACGISQKAILVLLEKEQGLVTLSNPSASRYTIATGYACPDTSACDAKYFGFYNQVYMAALQFKRYQANPTYWGHIAGRVNNIRLHPNASCGTTPVFIQNQATAGLYNYTPYQPNQAALNNLYGTGDSCSSYGNRNFWRMYTDWFGASTDPSALVRTTSNSTVYLISDTRKHVVSDMTLLNNLAPLGNVSYVDQSYLDKFTTAQPAGRIMRAASGAMFFFDNGVKFSMSSCVIVEDFAGACNPAGYVQLTDDQVAKFTTGPALTSVVGLSSGQRFYIKSSQRREVADAASQSQAGIPAGFTMLSDSAISGLALGAPIVRDSLVVQNRNTSALSYVYGSSRYPVSEATLNSLKNNLKPYGSLSNDSINMLTANSTVFSGRVRVGGSGPTQLLTSDGRVEWAADSGAGSLDSVPATAQLVADYPLQGTVPAGAAVKGASSPVISRAADGQIRGYDGWSGFVRLNGSSQFVTLPDKVFTRIKTGPAQLTVGALYRTAADPNVYLIDGAGTKVLLNSFDPAAAAGITQSVTFVSIADLNAYKVAAAPLAYGYICGANSFVAAGGTLVPVTDRNQFPVGYTTLDPSTCAVLTKAKNPAPKFIRTGDGRIYLLDAGRKRAVDSMDRFNALGGPAVGFLNVSFDFARLIPDGPLA</sequence>
<evidence type="ECO:0000313" key="2">
    <source>
        <dbReference type="EMBL" id="RLP79817.1"/>
    </source>
</evidence>
<dbReference type="Proteomes" id="UP000269438">
    <property type="component" value="Unassembled WGS sequence"/>
</dbReference>
<organism evidence="2 3">
    <name type="scientific">Mycetocola lacteus</name>
    <dbReference type="NCBI Taxonomy" id="76637"/>
    <lineage>
        <taxon>Bacteria</taxon>
        <taxon>Bacillati</taxon>
        <taxon>Actinomycetota</taxon>
        <taxon>Actinomycetes</taxon>
        <taxon>Micrococcales</taxon>
        <taxon>Microbacteriaceae</taxon>
        <taxon>Mycetocola</taxon>
    </lineage>
</organism>
<protein>
    <recommendedName>
        <fullName evidence="4">Hemagglutinin</fullName>
    </recommendedName>
</protein>
<dbReference type="RefSeq" id="WP_121689263.1">
    <property type="nucleotide sequence ID" value="NZ_RCUY01000014.1"/>
</dbReference>
<evidence type="ECO:0008006" key="4">
    <source>
        <dbReference type="Google" id="ProtNLM"/>
    </source>
</evidence>
<evidence type="ECO:0000313" key="3">
    <source>
        <dbReference type="Proteomes" id="UP000269438"/>
    </source>
</evidence>
<gene>
    <name evidence="2" type="ORF">D9V34_14810</name>
</gene>